<dbReference type="PANTHER" id="PTHR47765">
    <property type="entry name" value="3'-5' EXONUCLEASE DOMAIN-CONTAINING PROTEIN"/>
    <property type="match status" value="1"/>
</dbReference>
<dbReference type="InterPro" id="IPR002110">
    <property type="entry name" value="Ankyrin_rpt"/>
</dbReference>
<reference evidence="4 5" key="1">
    <citation type="journal article" date="2023" name="Commun. Biol.">
        <title>Genome analysis of Parmales, the sister group of diatoms, reveals the evolutionary specialization of diatoms from phago-mixotrophs to photoautotrophs.</title>
        <authorList>
            <person name="Ban H."/>
            <person name="Sato S."/>
            <person name="Yoshikawa S."/>
            <person name="Yamada K."/>
            <person name="Nakamura Y."/>
            <person name="Ichinomiya M."/>
            <person name="Sato N."/>
            <person name="Blanc-Mathieu R."/>
            <person name="Endo H."/>
            <person name="Kuwata A."/>
            <person name="Ogata H."/>
        </authorList>
    </citation>
    <scope>NUCLEOTIDE SEQUENCE [LARGE SCALE GENOMIC DNA]</scope>
</reference>
<feature type="compositionally biased region" description="Basic and acidic residues" evidence="2">
    <location>
        <begin position="1242"/>
        <end position="1278"/>
    </location>
</feature>
<gene>
    <name evidence="4" type="ORF">TeGR_g13969</name>
</gene>
<evidence type="ECO:0000259" key="3">
    <source>
        <dbReference type="SMART" id="SM00474"/>
    </source>
</evidence>
<keyword evidence="1" id="KW-0040">ANK repeat</keyword>
<feature type="region of interest" description="Disordered" evidence="2">
    <location>
        <begin position="425"/>
        <end position="518"/>
    </location>
</feature>
<dbReference type="PROSITE" id="PS50297">
    <property type="entry name" value="ANK_REP_REGION"/>
    <property type="match status" value="1"/>
</dbReference>
<dbReference type="PANTHER" id="PTHR47765:SF2">
    <property type="entry name" value="EXONUCLEASE MUT-7 HOMOLOG"/>
    <property type="match status" value="1"/>
</dbReference>
<dbReference type="InterPro" id="IPR052408">
    <property type="entry name" value="Exonuclease_MUT-7-like"/>
</dbReference>
<dbReference type="InterPro" id="IPR036770">
    <property type="entry name" value="Ankyrin_rpt-contain_sf"/>
</dbReference>
<organism evidence="4 5">
    <name type="scientific">Tetraparma gracilis</name>
    <dbReference type="NCBI Taxonomy" id="2962635"/>
    <lineage>
        <taxon>Eukaryota</taxon>
        <taxon>Sar</taxon>
        <taxon>Stramenopiles</taxon>
        <taxon>Ochrophyta</taxon>
        <taxon>Bolidophyceae</taxon>
        <taxon>Parmales</taxon>
        <taxon>Triparmaceae</taxon>
        <taxon>Tetraparma</taxon>
    </lineage>
</organism>
<feature type="compositionally biased region" description="Basic and acidic residues" evidence="2">
    <location>
        <begin position="476"/>
        <end position="485"/>
    </location>
</feature>
<evidence type="ECO:0000256" key="1">
    <source>
        <dbReference type="PROSITE-ProRule" id="PRU00023"/>
    </source>
</evidence>
<name>A0ABQ6MT47_9STRA</name>
<dbReference type="Proteomes" id="UP001165060">
    <property type="component" value="Unassembled WGS sequence"/>
</dbReference>
<evidence type="ECO:0000313" key="4">
    <source>
        <dbReference type="EMBL" id="GMI32136.1"/>
    </source>
</evidence>
<feature type="region of interest" description="Disordered" evidence="2">
    <location>
        <begin position="638"/>
        <end position="700"/>
    </location>
</feature>
<feature type="domain" description="3'-5' exonuclease" evidence="3">
    <location>
        <begin position="999"/>
        <end position="1185"/>
    </location>
</feature>
<protein>
    <recommendedName>
        <fullName evidence="3">3'-5' exonuclease domain-containing protein</fullName>
    </recommendedName>
</protein>
<accession>A0ABQ6MT47</accession>
<dbReference type="Gene3D" id="3.30.420.10">
    <property type="entry name" value="Ribonuclease H-like superfamily/Ribonuclease H"/>
    <property type="match status" value="1"/>
</dbReference>
<dbReference type="PROSITE" id="PS50088">
    <property type="entry name" value="ANK_REPEAT"/>
    <property type="match status" value="1"/>
</dbReference>
<dbReference type="SMART" id="SM00474">
    <property type="entry name" value="35EXOc"/>
    <property type="match status" value="1"/>
</dbReference>
<feature type="region of interest" description="Disordered" evidence="2">
    <location>
        <begin position="1234"/>
        <end position="1278"/>
    </location>
</feature>
<keyword evidence="5" id="KW-1185">Reference proteome</keyword>
<dbReference type="EMBL" id="BRYB01000538">
    <property type="protein sequence ID" value="GMI32136.1"/>
    <property type="molecule type" value="Genomic_DNA"/>
</dbReference>
<dbReference type="InterPro" id="IPR002562">
    <property type="entry name" value="3'-5'_exonuclease_dom"/>
</dbReference>
<feature type="repeat" description="ANK" evidence="1">
    <location>
        <begin position="810"/>
        <end position="842"/>
    </location>
</feature>
<dbReference type="SUPFAM" id="SSF48403">
    <property type="entry name" value="Ankyrin repeat"/>
    <property type="match status" value="1"/>
</dbReference>
<dbReference type="Pfam" id="PF01612">
    <property type="entry name" value="DNA_pol_A_exo1"/>
    <property type="match status" value="1"/>
</dbReference>
<dbReference type="InterPro" id="IPR036397">
    <property type="entry name" value="RNaseH_sf"/>
</dbReference>
<feature type="non-terminal residue" evidence="4">
    <location>
        <position position="1"/>
    </location>
</feature>
<feature type="compositionally biased region" description="Basic and acidic residues" evidence="2">
    <location>
        <begin position="24"/>
        <end position="39"/>
    </location>
</feature>
<comment type="caution">
    <text evidence="4">The sequence shown here is derived from an EMBL/GenBank/DDBJ whole genome shotgun (WGS) entry which is preliminary data.</text>
</comment>
<dbReference type="SUPFAM" id="SSF53098">
    <property type="entry name" value="Ribonuclease H-like"/>
    <property type="match status" value="1"/>
</dbReference>
<dbReference type="InterPro" id="IPR012337">
    <property type="entry name" value="RNaseH-like_sf"/>
</dbReference>
<dbReference type="Gene3D" id="1.25.40.20">
    <property type="entry name" value="Ankyrin repeat-containing domain"/>
    <property type="match status" value="1"/>
</dbReference>
<sequence>GELLHYAPATVLNLLEGGAMQRRRREEPPEHFRELDGRYPTEAYEGGSVPAFYVAVGPAPSSGPARSGSHADPLLAATLCRLSPRAELALADCYLLRSPSAVAPAYESVYFVISNPTPPPHSQDAYHSYDEDSAISATYPAALWGSCSHALVQARVLRSPFRPEPEALAGGGGKKAKKRWDPAVLGNFCRWRACMLEATAKPAPKYLCTGHSHVKTFLDVRAAGTTGGPLPPTCADAARFLPRKPPAAKTDDLALIKFASSLLVELGNGKLAATIGTFVGRARAEASERYCTERAAGGEGGDEPKRKKWARWLESDEYNRVVGKLSKDLQVTNQIQNIERGVTAEVGRLRELGVYPSAELVLIRRQFKMLEQEFGEVEGGAGEGAAGGREEAELELEFCERKRQLLRHRRMEVEGDSVVRAVREETEGGAGGGGENQMWVNAPANMPAASGSGSGAGAQNPYRVVEQRLQQQRADAPARGEREGGRGAAGGGEGGRRGGGGGGNPYGAPVRRPSMNGTSSTIKTLVFEHRPPPAPDPRGREYIVTVTPLDSNVCVEKLAAALGLSTGTAPSIALLPLPSLLPLTGFRAGSVPPSVKARIQARMQRGDRVALVRDASVHRSVAEADVVWDILRSPAPSLRPPAGLSSHRDERRLRRAVEETARRALQKEAIKPRHGGKHPEPTGPWSSYAAPASPDPSAPPPTLPQIIALYRPFPNQLDLPALLLSLAKSPHPSLSVPTLLAYVSHLHSAGALTVSVSDLLMTPTDSSSKSALHLLFWKHPYPTLLSLLSLLAASSSLPLLDAVSTGRGNYGKSAVFYALTQNRSDAVELLLEAGASVLLVNNKGQTPRSLAPGHATEAVQARIREREEEELGAGGEWRNYWGSHPDKDRPYGDLDPRFLNGDNDEDGAFRREVAAFEGENGRLPEVVMMTSGESRKRINMRIVEGGKKWAEKEASLAPPKTKKQERIRQQKEEARLNEEFRRKLEALPRAALSSLPSSRVVVVERDTLPRSLEELRACVAAEPLFGMDCEWKPRASEEGESPVATLQLSCRRCNFVVDLQSLLRPFLDPSAPPTRIERDVCAALSALFAERTLLGFGMQQDLLKCAASFPHLPAFREYGELVDLSRGGGGSLQKLAGRALGLYMRKEQQCSDWSERPLSAEQLEYAAIDAGILLPLYDALPAPAWKPMSMTLFLLGHNGAGYVLPPHGHVAACCRSFFAKFYLESDSKLLPTLAPPIWSPEKSAEDERKGREREERKKKGRELQAARDREAAEKGEKRVQMGDVRVDVGGLKAGSWCGQSKLQALRSLAGPSVKDEELLEFQTRSGVVPFANGAALFMNCGELSNVKFRRVNVLTADTATFRFGGKEPRDGVIVMFLRGPEEFLYLGELRAQSRDNKDVTYGLVEAELLSQGGEYADLVRAQEVVATRDEVTN</sequence>
<feature type="region of interest" description="Disordered" evidence="2">
    <location>
        <begin position="20"/>
        <end position="40"/>
    </location>
</feature>
<feature type="compositionally biased region" description="Gly residues" evidence="2">
    <location>
        <begin position="486"/>
        <end position="505"/>
    </location>
</feature>
<proteinExistence type="predicted"/>
<evidence type="ECO:0000313" key="5">
    <source>
        <dbReference type="Proteomes" id="UP001165060"/>
    </source>
</evidence>
<evidence type="ECO:0000256" key="2">
    <source>
        <dbReference type="SAM" id="MobiDB-lite"/>
    </source>
</evidence>
<feature type="compositionally biased region" description="Basic and acidic residues" evidence="2">
    <location>
        <begin position="646"/>
        <end position="671"/>
    </location>
</feature>